<dbReference type="SUPFAM" id="SSF53822">
    <property type="entry name" value="Periplasmic binding protein-like I"/>
    <property type="match status" value="1"/>
</dbReference>
<reference evidence="4 5" key="1">
    <citation type="submission" date="2015-01" db="EMBL/GenBank/DDBJ databases">
        <title>Draft Genome Sequence of the Biocontrol and Plant Growth-Promoting Rhizobacteria (PGPR) Pseudomonas fluorescens UM270.</title>
        <authorList>
            <person name="Hernandez-Salmeron J.E."/>
            <person name="Santoyo G."/>
            <person name="Moreno-Hagelsieb G."/>
            <person name="Hernandez-Leon R."/>
        </authorList>
    </citation>
    <scope>NUCLEOTIDE SEQUENCE [LARGE SCALE GENOMIC DNA]</scope>
    <source>
        <strain evidence="4 5">UM270</strain>
    </source>
</reference>
<dbReference type="Gene3D" id="3.40.50.2300">
    <property type="match status" value="2"/>
</dbReference>
<comment type="similarity">
    <text evidence="1">Belongs to the leucine-binding protein family.</text>
</comment>
<comment type="caution">
    <text evidence="4">The sequence shown here is derived from an EMBL/GenBank/DDBJ whole genome shotgun (WGS) entry which is preliminary data.</text>
</comment>
<dbReference type="Proteomes" id="UP000032101">
    <property type="component" value="Unassembled WGS sequence"/>
</dbReference>
<evidence type="ECO:0000313" key="5">
    <source>
        <dbReference type="Proteomes" id="UP000032101"/>
    </source>
</evidence>
<dbReference type="InterPro" id="IPR028081">
    <property type="entry name" value="Leu-bd"/>
</dbReference>
<dbReference type="AlphaFoldDB" id="A0A0D0MY32"/>
<feature type="domain" description="Leucine-binding protein" evidence="3">
    <location>
        <begin position="38"/>
        <end position="159"/>
    </location>
</feature>
<evidence type="ECO:0000259" key="3">
    <source>
        <dbReference type="Pfam" id="PF13458"/>
    </source>
</evidence>
<organism evidence="4 5">
    <name type="scientific">Pseudomonas fluorescens</name>
    <dbReference type="NCBI Taxonomy" id="294"/>
    <lineage>
        <taxon>Bacteria</taxon>
        <taxon>Pseudomonadati</taxon>
        <taxon>Pseudomonadota</taxon>
        <taxon>Gammaproteobacteria</taxon>
        <taxon>Pseudomonadales</taxon>
        <taxon>Pseudomonadaceae</taxon>
        <taxon>Pseudomonas</taxon>
    </lineage>
</organism>
<accession>A0A0D0MY32</accession>
<dbReference type="Pfam" id="PF13458">
    <property type="entry name" value="Peripla_BP_6"/>
    <property type="match status" value="1"/>
</dbReference>
<dbReference type="InterPro" id="IPR028082">
    <property type="entry name" value="Peripla_BP_I"/>
</dbReference>
<proteinExistence type="inferred from homology"/>
<dbReference type="PATRIC" id="fig|294.124.peg.987"/>
<dbReference type="OrthoDB" id="7018110at2"/>
<keyword evidence="2" id="KW-0732">Signal</keyword>
<dbReference type="InterPro" id="IPR051010">
    <property type="entry name" value="BCAA_transport"/>
</dbReference>
<gene>
    <name evidence="4" type="ORF">RL74_04830</name>
</gene>
<evidence type="ECO:0000313" key="4">
    <source>
        <dbReference type="EMBL" id="KIQ60585.1"/>
    </source>
</evidence>
<sequence length="300" mass="32450">MPFCIGISAIFESARTVHARTFLAAINHFINTHDTTGLTFIFEDDDASPEGGRRAARRLISRGADVVVGHFSSDAAAGALPLYEAAGIAVLLPAATKQDLVGTLTHAFRLCPSDNDLMTLLARQLLTHGASASVLLTHDSTAHGESLARSLTTLLERTTLRLTMSPERADAVVYCGRLNNSIRYVNALPEQLRDRPIYLTDDALSSWFIEQTDALDSLGIVGLATAGVGLSAGETYYQESLAALQIASALRHGGPMLDALHTTTFATVMGDVQFRDGENRFTRAALWKVRNQRFVPFTFA</sequence>
<evidence type="ECO:0000256" key="2">
    <source>
        <dbReference type="ARBA" id="ARBA00022729"/>
    </source>
</evidence>
<name>A0A0D0MY32_PSEFL</name>
<dbReference type="RefSeq" id="WP_042728688.1">
    <property type="nucleotide sequence ID" value="NZ_JXNZ01000027.1"/>
</dbReference>
<protein>
    <recommendedName>
        <fullName evidence="3">Leucine-binding protein domain-containing protein</fullName>
    </recommendedName>
</protein>
<dbReference type="PANTHER" id="PTHR30483">
    <property type="entry name" value="LEUCINE-SPECIFIC-BINDING PROTEIN"/>
    <property type="match status" value="1"/>
</dbReference>
<dbReference type="PANTHER" id="PTHR30483:SF6">
    <property type="entry name" value="PERIPLASMIC BINDING PROTEIN OF ABC TRANSPORTER FOR NATURAL AMINO ACIDS"/>
    <property type="match status" value="1"/>
</dbReference>
<evidence type="ECO:0000256" key="1">
    <source>
        <dbReference type="ARBA" id="ARBA00010062"/>
    </source>
</evidence>
<dbReference type="EMBL" id="JXNZ01000027">
    <property type="protein sequence ID" value="KIQ60585.1"/>
    <property type="molecule type" value="Genomic_DNA"/>
</dbReference>